<gene>
    <name evidence="7" type="ORF">DQQ01_04000</name>
</gene>
<keyword evidence="3 5" id="KW-0378">Hydrolase</keyword>
<dbReference type="GO" id="GO:0007165">
    <property type="term" value="P:signal transduction"/>
    <property type="evidence" value="ECO:0007669"/>
    <property type="project" value="TreeGrafter"/>
</dbReference>
<dbReference type="CDD" id="cd07560">
    <property type="entry name" value="Peptidase_S41_CPP"/>
    <property type="match status" value="1"/>
</dbReference>
<reference evidence="8" key="1">
    <citation type="submission" date="2018-06" db="EMBL/GenBank/DDBJ databases">
        <title>Description of Blautia argi sp. nov., a new anaerobic isolated from dog feces.</title>
        <authorList>
            <person name="Chang Y.-H."/>
            <person name="Paek J."/>
            <person name="Shin Y."/>
        </authorList>
    </citation>
    <scope>NUCLEOTIDE SEQUENCE [LARGE SCALE GENOMIC DNA]</scope>
    <source>
        <strain evidence="8">KCTC 15426</strain>
    </source>
</reference>
<dbReference type="OrthoDB" id="9812068at2"/>
<dbReference type="SUPFAM" id="SSF52096">
    <property type="entry name" value="ClpP/crotonase"/>
    <property type="match status" value="1"/>
</dbReference>
<evidence type="ECO:0000313" key="7">
    <source>
        <dbReference type="EMBL" id="AWY97449.1"/>
    </source>
</evidence>
<dbReference type="Pfam" id="PF22694">
    <property type="entry name" value="CtpB_N-like"/>
    <property type="match status" value="1"/>
</dbReference>
<protein>
    <submittedName>
        <fullName evidence="7">Carboxy- processing protease</fullName>
    </submittedName>
</protein>
<dbReference type="GO" id="GO:0008236">
    <property type="term" value="F:serine-type peptidase activity"/>
    <property type="evidence" value="ECO:0007669"/>
    <property type="project" value="UniProtKB-KW"/>
</dbReference>
<dbReference type="GO" id="GO:0030288">
    <property type="term" value="C:outer membrane-bounded periplasmic space"/>
    <property type="evidence" value="ECO:0007669"/>
    <property type="project" value="TreeGrafter"/>
</dbReference>
<dbReference type="InterPro" id="IPR055210">
    <property type="entry name" value="CtpA/B_N"/>
</dbReference>
<proteinExistence type="inferred from homology"/>
<dbReference type="SMART" id="SM00245">
    <property type="entry name" value="TSPc"/>
    <property type="match status" value="1"/>
</dbReference>
<dbReference type="GO" id="GO:0004175">
    <property type="term" value="F:endopeptidase activity"/>
    <property type="evidence" value="ECO:0007669"/>
    <property type="project" value="TreeGrafter"/>
</dbReference>
<evidence type="ECO:0000256" key="4">
    <source>
        <dbReference type="ARBA" id="ARBA00022825"/>
    </source>
</evidence>
<dbReference type="InterPro" id="IPR029045">
    <property type="entry name" value="ClpP/crotonase-like_dom_sf"/>
</dbReference>
<dbReference type="KEGG" id="blau:DQQ01_04000"/>
<keyword evidence="4 5" id="KW-0720">Serine protease</keyword>
<dbReference type="InterPro" id="IPR001478">
    <property type="entry name" value="PDZ"/>
</dbReference>
<dbReference type="Pfam" id="PF17820">
    <property type="entry name" value="PDZ_6"/>
    <property type="match status" value="1"/>
</dbReference>
<evidence type="ECO:0000256" key="3">
    <source>
        <dbReference type="ARBA" id="ARBA00022801"/>
    </source>
</evidence>
<dbReference type="Gene3D" id="3.30.750.44">
    <property type="match status" value="1"/>
</dbReference>
<keyword evidence="2 5" id="KW-0645">Protease</keyword>
<dbReference type="EMBL" id="CP030280">
    <property type="protein sequence ID" value="AWY97449.1"/>
    <property type="molecule type" value="Genomic_DNA"/>
</dbReference>
<dbReference type="InterPro" id="IPR005151">
    <property type="entry name" value="Tail-specific_protease"/>
</dbReference>
<accession>A0A2Z4U9F5</accession>
<evidence type="ECO:0000259" key="6">
    <source>
        <dbReference type="PROSITE" id="PS50106"/>
    </source>
</evidence>
<dbReference type="SUPFAM" id="SSF50156">
    <property type="entry name" value="PDZ domain-like"/>
    <property type="match status" value="1"/>
</dbReference>
<dbReference type="PANTHER" id="PTHR32060">
    <property type="entry name" value="TAIL-SPECIFIC PROTEASE"/>
    <property type="match status" value="1"/>
</dbReference>
<dbReference type="Proteomes" id="UP000250003">
    <property type="component" value="Chromosome"/>
</dbReference>
<dbReference type="RefSeq" id="WP_111918595.1">
    <property type="nucleotide sequence ID" value="NZ_CAUWHR010000012.1"/>
</dbReference>
<name>A0A2Z4U9F5_9FIRM</name>
<dbReference type="Gene3D" id="2.30.42.10">
    <property type="match status" value="1"/>
</dbReference>
<evidence type="ECO:0000256" key="1">
    <source>
        <dbReference type="ARBA" id="ARBA00009179"/>
    </source>
</evidence>
<dbReference type="PANTHER" id="PTHR32060:SF30">
    <property type="entry name" value="CARBOXY-TERMINAL PROCESSING PROTEASE CTPA"/>
    <property type="match status" value="1"/>
</dbReference>
<dbReference type="GO" id="GO:0006508">
    <property type="term" value="P:proteolysis"/>
    <property type="evidence" value="ECO:0007669"/>
    <property type="project" value="UniProtKB-KW"/>
</dbReference>
<dbReference type="InterPro" id="IPR041489">
    <property type="entry name" value="PDZ_6"/>
</dbReference>
<evidence type="ECO:0000256" key="2">
    <source>
        <dbReference type="ARBA" id="ARBA00022670"/>
    </source>
</evidence>
<dbReference type="PROSITE" id="PS50106">
    <property type="entry name" value="PDZ"/>
    <property type="match status" value="1"/>
</dbReference>
<dbReference type="Gene3D" id="3.90.226.10">
    <property type="entry name" value="2-enoyl-CoA Hydratase, Chain A, domain 1"/>
    <property type="match status" value="1"/>
</dbReference>
<dbReference type="SMART" id="SM00228">
    <property type="entry name" value="PDZ"/>
    <property type="match status" value="1"/>
</dbReference>
<keyword evidence="8" id="KW-1185">Reference proteome</keyword>
<dbReference type="Pfam" id="PF03572">
    <property type="entry name" value="Peptidase_S41"/>
    <property type="match status" value="1"/>
</dbReference>
<sequence length="400" mass="43773">MGQKKFAKGFILGMAVTLAAGGVGLKVYDVAEDKKESKNAVNDVSMEKAKLIEEIIDERYTGEVDKELMEADMYKGMMISLGDPYSAYYTAEEYEELNTETTGAYKGIGVVMQMQMDTGMVKVVRCYEGAPGAKAGLLPEDILVQVNGEDISGLELSEVVDRVKGSKDEVAHLTVVREGEEDYLEFDVPLEEVNIPVVAHEMLEDNIGYISLYEFTEQTEPQYLEAFEDLKNQGMERLIIDVRNNPGGLLTSVCGILNDILPEGLIVYTEDKEGTREEIDSDGKNELDIPLAVLVNGNSASASEIFAGAIQDYEKGTIVGTTTFGKGIVQSVLPLSDGSAVKTTTAKYYTPKGRCIHGTGITPDVEVELTKGLEQKAELTRQEDNQLQKAVETVKSIKEK</sequence>
<dbReference type="AlphaFoldDB" id="A0A2Z4U9F5"/>
<evidence type="ECO:0000256" key="5">
    <source>
        <dbReference type="RuleBase" id="RU004404"/>
    </source>
</evidence>
<organism evidence="7 8">
    <name type="scientific">Blautia argi</name>
    <dbReference type="NCBI Taxonomy" id="1912897"/>
    <lineage>
        <taxon>Bacteria</taxon>
        <taxon>Bacillati</taxon>
        <taxon>Bacillota</taxon>
        <taxon>Clostridia</taxon>
        <taxon>Lachnospirales</taxon>
        <taxon>Lachnospiraceae</taxon>
        <taxon>Blautia</taxon>
    </lineage>
</organism>
<feature type="domain" description="PDZ" evidence="6">
    <location>
        <begin position="94"/>
        <end position="178"/>
    </location>
</feature>
<dbReference type="InterPro" id="IPR036034">
    <property type="entry name" value="PDZ_sf"/>
</dbReference>
<evidence type="ECO:0000313" key="8">
    <source>
        <dbReference type="Proteomes" id="UP000250003"/>
    </source>
</evidence>
<dbReference type="NCBIfam" id="TIGR00225">
    <property type="entry name" value="prc"/>
    <property type="match status" value="1"/>
</dbReference>
<comment type="similarity">
    <text evidence="1 5">Belongs to the peptidase S41A family.</text>
</comment>
<dbReference type="InterPro" id="IPR004447">
    <property type="entry name" value="Peptidase_S41A"/>
</dbReference>